<evidence type="ECO:0000313" key="17">
    <source>
        <dbReference type="Proteomes" id="UP001153709"/>
    </source>
</evidence>
<name>A0A9N9SYT6_DIABA</name>
<dbReference type="GO" id="GO:0006096">
    <property type="term" value="P:glycolytic process"/>
    <property type="evidence" value="ECO:0007669"/>
    <property type="project" value="UniProtKB-KW"/>
</dbReference>
<dbReference type="FunFam" id="3.40.367.20:FF:000020">
    <property type="entry name" value="Hexokinase-1"/>
    <property type="match status" value="1"/>
</dbReference>
<evidence type="ECO:0000256" key="12">
    <source>
        <dbReference type="RuleBase" id="RU362007"/>
    </source>
</evidence>
<evidence type="ECO:0000256" key="2">
    <source>
        <dbReference type="ARBA" id="ARBA00005028"/>
    </source>
</evidence>
<evidence type="ECO:0000259" key="15">
    <source>
        <dbReference type="Pfam" id="PF03727"/>
    </source>
</evidence>
<evidence type="ECO:0000256" key="5">
    <source>
        <dbReference type="ARBA" id="ARBA00022741"/>
    </source>
</evidence>
<gene>
    <name evidence="16" type="ORF">DIABBA_LOCUS6530</name>
</gene>
<dbReference type="EMBL" id="OU898279">
    <property type="protein sequence ID" value="CAG9833106.1"/>
    <property type="molecule type" value="Genomic_DNA"/>
</dbReference>
<evidence type="ECO:0000256" key="10">
    <source>
        <dbReference type="ARBA" id="ARBA00047905"/>
    </source>
</evidence>
<dbReference type="EC" id="2.7.1.-" evidence="12"/>
<feature type="compositionally biased region" description="Acidic residues" evidence="13">
    <location>
        <begin position="586"/>
        <end position="597"/>
    </location>
</feature>
<feature type="domain" description="Hexokinase C-terminal" evidence="15">
    <location>
        <begin position="231"/>
        <end position="465"/>
    </location>
</feature>
<feature type="region of interest" description="Disordered" evidence="13">
    <location>
        <begin position="578"/>
        <end position="611"/>
    </location>
</feature>
<dbReference type="SUPFAM" id="SSF53067">
    <property type="entry name" value="Actin-like ATPase domain"/>
    <property type="match status" value="2"/>
</dbReference>
<dbReference type="GO" id="GO:0005536">
    <property type="term" value="F:D-glucose binding"/>
    <property type="evidence" value="ECO:0007669"/>
    <property type="project" value="InterPro"/>
</dbReference>
<keyword evidence="7 12" id="KW-0067">ATP-binding</keyword>
<dbReference type="InterPro" id="IPR022672">
    <property type="entry name" value="Hexokinase_N"/>
</dbReference>
<evidence type="ECO:0000256" key="8">
    <source>
        <dbReference type="ARBA" id="ARBA00023152"/>
    </source>
</evidence>
<keyword evidence="17" id="KW-1185">Reference proteome</keyword>
<dbReference type="Gene3D" id="3.40.367.20">
    <property type="match status" value="1"/>
</dbReference>
<dbReference type="Pfam" id="PF00349">
    <property type="entry name" value="Hexokinase_1"/>
    <property type="match status" value="1"/>
</dbReference>
<keyword evidence="6 12" id="KW-0418">Kinase</keyword>
<evidence type="ECO:0000256" key="7">
    <source>
        <dbReference type="ARBA" id="ARBA00022840"/>
    </source>
</evidence>
<dbReference type="InterPro" id="IPR043129">
    <property type="entry name" value="ATPase_NBD"/>
</dbReference>
<dbReference type="Gene3D" id="3.30.420.40">
    <property type="match status" value="1"/>
</dbReference>
<dbReference type="GO" id="GO:0006006">
    <property type="term" value="P:glucose metabolic process"/>
    <property type="evidence" value="ECO:0007669"/>
    <property type="project" value="UniProtKB-ARBA"/>
</dbReference>
<dbReference type="GO" id="GO:0005829">
    <property type="term" value="C:cytosol"/>
    <property type="evidence" value="ECO:0007669"/>
    <property type="project" value="TreeGrafter"/>
</dbReference>
<comment type="pathway">
    <text evidence="2">Carbohydrate metabolism; hexose metabolism.</text>
</comment>
<dbReference type="GO" id="GO:0008865">
    <property type="term" value="F:fructokinase activity"/>
    <property type="evidence" value="ECO:0007669"/>
    <property type="project" value="TreeGrafter"/>
</dbReference>
<dbReference type="Proteomes" id="UP001153709">
    <property type="component" value="Chromosome 4"/>
</dbReference>
<accession>A0A9N9SYT6</accession>
<dbReference type="PRINTS" id="PR00475">
    <property type="entry name" value="HEXOKINASE"/>
</dbReference>
<evidence type="ECO:0000259" key="14">
    <source>
        <dbReference type="Pfam" id="PF00349"/>
    </source>
</evidence>
<dbReference type="PROSITE" id="PS51748">
    <property type="entry name" value="HEXOKINASE_2"/>
    <property type="match status" value="1"/>
</dbReference>
<keyword evidence="4 12" id="KW-0808">Transferase</keyword>
<proteinExistence type="inferred from homology"/>
<comment type="catalytic activity">
    <reaction evidence="9">
        <text>a D-hexose + ATP = a D-hexose 6-phosphate + ADP + H(+)</text>
        <dbReference type="Rhea" id="RHEA:22740"/>
        <dbReference type="ChEBI" id="CHEBI:4194"/>
        <dbReference type="ChEBI" id="CHEBI:15378"/>
        <dbReference type="ChEBI" id="CHEBI:30616"/>
        <dbReference type="ChEBI" id="CHEBI:229467"/>
        <dbReference type="ChEBI" id="CHEBI:456216"/>
        <dbReference type="EC" id="2.7.1.1"/>
    </reaction>
    <physiologicalReaction direction="left-to-right" evidence="9">
        <dbReference type="Rhea" id="RHEA:22741"/>
    </physiologicalReaction>
</comment>
<evidence type="ECO:0000256" key="4">
    <source>
        <dbReference type="ARBA" id="ARBA00022679"/>
    </source>
</evidence>
<protein>
    <recommendedName>
        <fullName evidence="12">Phosphotransferase</fullName>
        <ecNumber evidence="12">2.7.1.-</ecNumber>
    </recommendedName>
</protein>
<comment type="pathway">
    <text evidence="1">Carbohydrate degradation; glycolysis; D-glyceraldehyde 3-phosphate and glycerone phosphate from D-glucose: step 1/4.</text>
</comment>
<dbReference type="PANTHER" id="PTHR19443">
    <property type="entry name" value="HEXOKINASE"/>
    <property type="match status" value="1"/>
</dbReference>
<feature type="compositionally biased region" description="Basic residues" evidence="13">
    <location>
        <begin position="602"/>
        <end position="611"/>
    </location>
</feature>
<evidence type="ECO:0000256" key="9">
    <source>
        <dbReference type="ARBA" id="ARBA00044613"/>
    </source>
</evidence>
<comment type="similarity">
    <text evidence="3 12">Belongs to the hexokinase family.</text>
</comment>
<evidence type="ECO:0000256" key="3">
    <source>
        <dbReference type="ARBA" id="ARBA00009225"/>
    </source>
</evidence>
<dbReference type="GO" id="GO:0005524">
    <property type="term" value="F:ATP binding"/>
    <property type="evidence" value="ECO:0007669"/>
    <property type="project" value="UniProtKB-UniRule"/>
</dbReference>
<comment type="catalytic activity">
    <reaction evidence="10">
        <text>D-fructose + ATP = D-fructose 6-phosphate + ADP + H(+)</text>
        <dbReference type="Rhea" id="RHEA:16125"/>
        <dbReference type="ChEBI" id="CHEBI:15378"/>
        <dbReference type="ChEBI" id="CHEBI:30616"/>
        <dbReference type="ChEBI" id="CHEBI:37721"/>
        <dbReference type="ChEBI" id="CHEBI:61527"/>
        <dbReference type="ChEBI" id="CHEBI:456216"/>
        <dbReference type="EC" id="2.7.1.1"/>
    </reaction>
    <physiologicalReaction direction="left-to-right" evidence="10">
        <dbReference type="Rhea" id="RHEA:16126"/>
    </physiologicalReaction>
</comment>
<evidence type="ECO:0000256" key="11">
    <source>
        <dbReference type="ARBA" id="ARBA00048160"/>
    </source>
</evidence>
<evidence type="ECO:0000256" key="1">
    <source>
        <dbReference type="ARBA" id="ARBA00004888"/>
    </source>
</evidence>
<comment type="catalytic activity">
    <reaction evidence="11">
        <text>D-glucose + ATP = D-glucose 6-phosphate + ADP + H(+)</text>
        <dbReference type="Rhea" id="RHEA:17825"/>
        <dbReference type="ChEBI" id="CHEBI:4167"/>
        <dbReference type="ChEBI" id="CHEBI:15378"/>
        <dbReference type="ChEBI" id="CHEBI:30616"/>
        <dbReference type="ChEBI" id="CHEBI:61548"/>
        <dbReference type="ChEBI" id="CHEBI:456216"/>
        <dbReference type="EC" id="2.7.1.1"/>
    </reaction>
    <physiologicalReaction direction="left-to-right" evidence="11">
        <dbReference type="Rhea" id="RHEA:17826"/>
    </physiologicalReaction>
</comment>
<sequence length="624" mass="69799">MSTLSMCKSKVCNPLHLRGIEPIPARPEIKTKCQGLIITEDKMKIYMKIFLENVERGLKKSTHFNSTVKCFPTYIQDFPDGSESGKYLSLVLDGCNLRIFLLDIHNRQYKMDQKIYSVSQDIKTGSGERLFDFIAECLAEYTKDKGVNIDNIPLGFIFNFPLEQKGLKIGILKLWTNGYCCEGVIGKDVVKLLNNAIDKREDLKINVVAVANNTTGMFMVCAFKDFDAKIEIIVGVNTNSCYVEKQVNAELFDEPDRGSGNVIVYMEYGDFGDDGALEFCRTQFDKDLDAGSTNVGNQLHKKMISGIYLGELVRLAAVKFAKEGILFGGQLSDDFKVHDKFETRFICEIESDPPGVFTNVKSILNNLGVRNATEQDFNDIKYLSQCFSRRAAILNSCMITVLIRKIGYPNITVGVDGTLYKTHPHIHSILISQLEVLLKPDPYKFKIMLSEEGSSGIGAAIMAAVVDKKTELLFEHMLEEPPVSFVLPISETEVQLTDIPKMSTEPSTSASIPASEVSSLPVLEGPAQPSSISALNADTSLIDILDTNIAGPSQELFVEEPIESKSKVQFVDVPEISIVEPPQQITEDDREEEEDNVDSTTQRRRRKKKTKDVKILHNMYNLYH</sequence>
<dbReference type="PANTHER" id="PTHR19443:SF16">
    <property type="entry name" value="HEXOKINASE TYPE 1-RELATED"/>
    <property type="match status" value="1"/>
</dbReference>
<dbReference type="GO" id="GO:0005739">
    <property type="term" value="C:mitochondrion"/>
    <property type="evidence" value="ECO:0007669"/>
    <property type="project" value="TreeGrafter"/>
</dbReference>
<dbReference type="OrthoDB" id="419537at2759"/>
<dbReference type="Pfam" id="PF03727">
    <property type="entry name" value="Hexokinase_2"/>
    <property type="match status" value="1"/>
</dbReference>
<dbReference type="InterPro" id="IPR022673">
    <property type="entry name" value="Hexokinase_C"/>
</dbReference>
<keyword evidence="5 12" id="KW-0547">Nucleotide-binding</keyword>
<feature type="domain" description="Hexokinase N-terminal" evidence="14">
    <location>
        <begin position="29"/>
        <end position="223"/>
    </location>
</feature>
<dbReference type="GO" id="GO:0001678">
    <property type="term" value="P:intracellular glucose homeostasis"/>
    <property type="evidence" value="ECO:0007669"/>
    <property type="project" value="InterPro"/>
</dbReference>
<evidence type="ECO:0000256" key="6">
    <source>
        <dbReference type="ARBA" id="ARBA00022777"/>
    </source>
</evidence>
<evidence type="ECO:0000256" key="13">
    <source>
        <dbReference type="SAM" id="MobiDB-lite"/>
    </source>
</evidence>
<dbReference type="InterPro" id="IPR001312">
    <property type="entry name" value="Hexokinase"/>
</dbReference>
<reference evidence="16" key="1">
    <citation type="submission" date="2022-01" db="EMBL/GenBank/DDBJ databases">
        <authorList>
            <person name="King R."/>
        </authorList>
    </citation>
    <scope>NUCLEOTIDE SEQUENCE</scope>
</reference>
<dbReference type="GO" id="GO:0004340">
    <property type="term" value="F:glucokinase activity"/>
    <property type="evidence" value="ECO:0007669"/>
    <property type="project" value="TreeGrafter"/>
</dbReference>
<dbReference type="FunFam" id="3.30.420.40:FF:000805">
    <property type="entry name" value="Hexokinase-2"/>
    <property type="match status" value="1"/>
</dbReference>
<organism evidence="16 17">
    <name type="scientific">Diabrotica balteata</name>
    <name type="common">Banded cucumber beetle</name>
    <dbReference type="NCBI Taxonomy" id="107213"/>
    <lineage>
        <taxon>Eukaryota</taxon>
        <taxon>Metazoa</taxon>
        <taxon>Ecdysozoa</taxon>
        <taxon>Arthropoda</taxon>
        <taxon>Hexapoda</taxon>
        <taxon>Insecta</taxon>
        <taxon>Pterygota</taxon>
        <taxon>Neoptera</taxon>
        <taxon>Endopterygota</taxon>
        <taxon>Coleoptera</taxon>
        <taxon>Polyphaga</taxon>
        <taxon>Cucujiformia</taxon>
        <taxon>Chrysomeloidea</taxon>
        <taxon>Chrysomelidae</taxon>
        <taxon>Galerucinae</taxon>
        <taxon>Diabroticina</taxon>
        <taxon>Diabroticites</taxon>
        <taxon>Diabrotica</taxon>
    </lineage>
</organism>
<evidence type="ECO:0000313" key="16">
    <source>
        <dbReference type="EMBL" id="CAG9833106.1"/>
    </source>
</evidence>
<dbReference type="AlphaFoldDB" id="A0A9N9SYT6"/>
<keyword evidence="8 12" id="KW-0324">Glycolysis</keyword>